<dbReference type="SUPFAM" id="SSF101941">
    <property type="entry name" value="NAC domain"/>
    <property type="match status" value="1"/>
</dbReference>
<gene>
    <name evidence="6" type="ORF">RHSIM_Rhsim13G0110300</name>
</gene>
<dbReference type="Pfam" id="PF02365">
    <property type="entry name" value="NAM"/>
    <property type="match status" value="1"/>
</dbReference>
<protein>
    <recommendedName>
        <fullName evidence="5">NAC domain-containing protein</fullName>
    </recommendedName>
</protein>
<dbReference type="PANTHER" id="PTHR31719">
    <property type="entry name" value="NAC TRANSCRIPTION FACTOR 56"/>
    <property type="match status" value="1"/>
</dbReference>
<keyword evidence="2" id="KW-0238">DNA-binding</keyword>
<evidence type="ECO:0000256" key="3">
    <source>
        <dbReference type="ARBA" id="ARBA00023163"/>
    </source>
</evidence>
<name>A0A834L683_RHOSS</name>
<evidence type="ECO:0000256" key="2">
    <source>
        <dbReference type="ARBA" id="ARBA00023125"/>
    </source>
</evidence>
<comment type="caution">
    <text evidence="6">The sequence shown here is derived from an EMBL/GenBank/DDBJ whole genome shotgun (WGS) entry which is preliminary data.</text>
</comment>
<dbReference type="GO" id="GO:0003677">
    <property type="term" value="F:DNA binding"/>
    <property type="evidence" value="ECO:0007669"/>
    <property type="project" value="UniProtKB-KW"/>
</dbReference>
<dbReference type="Proteomes" id="UP000626092">
    <property type="component" value="Unassembled WGS sequence"/>
</dbReference>
<dbReference type="AlphaFoldDB" id="A0A834L683"/>
<evidence type="ECO:0000259" key="5">
    <source>
        <dbReference type="PROSITE" id="PS51005"/>
    </source>
</evidence>
<keyword evidence="1" id="KW-0805">Transcription regulation</keyword>
<organism evidence="6 7">
    <name type="scientific">Rhododendron simsii</name>
    <name type="common">Sims's rhododendron</name>
    <dbReference type="NCBI Taxonomy" id="118357"/>
    <lineage>
        <taxon>Eukaryota</taxon>
        <taxon>Viridiplantae</taxon>
        <taxon>Streptophyta</taxon>
        <taxon>Embryophyta</taxon>
        <taxon>Tracheophyta</taxon>
        <taxon>Spermatophyta</taxon>
        <taxon>Magnoliopsida</taxon>
        <taxon>eudicotyledons</taxon>
        <taxon>Gunneridae</taxon>
        <taxon>Pentapetalae</taxon>
        <taxon>asterids</taxon>
        <taxon>Ericales</taxon>
        <taxon>Ericaceae</taxon>
        <taxon>Ericoideae</taxon>
        <taxon>Rhodoreae</taxon>
        <taxon>Rhododendron</taxon>
    </lineage>
</organism>
<keyword evidence="3" id="KW-0804">Transcription</keyword>
<keyword evidence="4" id="KW-0539">Nucleus</keyword>
<keyword evidence="7" id="KW-1185">Reference proteome</keyword>
<reference evidence="6" key="1">
    <citation type="submission" date="2019-11" db="EMBL/GenBank/DDBJ databases">
        <authorList>
            <person name="Liu Y."/>
            <person name="Hou J."/>
            <person name="Li T.-Q."/>
            <person name="Guan C.-H."/>
            <person name="Wu X."/>
            <person name="Wu H.-Z."/>
            <person name="Ling F."/>
            <person name="Zhang R."/>
            <person name="Shi X.-G."/>
            <person name="Ren J.-P."/>
            <person name="Chen E.-F."/>
            <person name="Sun J.-M."/>
        </authorList>
    </citation>
    <scope>NUCLEOTIDE SEQUENCE</scope>
    <source>
        <strain evidence="6">Adult_tree_wgs_1</strain>
        <tissue evidence="6">Leaves</tissue>
    </source>
</reference>
<evidence type="ECO:0000256" key="1">
    <source>
        <dbReference type="ARBA" id="ARBA00023015"/>
    </source>
</evidence>
<dbReference type="EMBL" id="WJXA01000013">
    <property type="protein sequence ID" value="KAF7119517.1"/>
    <property type="molecule type" value="Genomic_DNA"/>
</dbReference>
<evidence type="ECO:0000313" key="6">
    <source>
        <dbReference type="EMBL" id="KAF7119517.1"/>
    </source>
</evidence>
<dbReference type="GO" id="GO:0006355">
    <property type="term" value="P:regulation of DNA-templated transcription"/>
    <property type="evidence" value="ECO:0007669"/>
    <property type="project" value="InterPro"/>
</dbReference>
<dbReference type="OrthoDB" id="1727057at2759"/>
<dbReference type="Gene3D" id="2.170.150.80">
    <property type="entry name" value="NAC domain"/>
    <property type="match status" value="1"/>
</dbReference>
<dbReference type="InterPro" id="IPR036093">
    <property type="entry name" value="NAC_dom_sf"/>
</dbReference>
<evidence type="ECO:0000313" key="7">
    <source>
        <dbReference type="Proteomes" id="UP000626092"/>
    </source>
</evidence>
<dbReference type="InterPro" id="IPR003441">
    <property type="entry name" value="NAC-dom"/>
</dbReference>
<dbReference type="PANTHER" id="PTHR31719:SF179">
    <property type="entry name" value="OS08G0148400 PROTEIN"/>
    <property type="match status" value="1"/>
</dbReference>
<proteinExistence type="predicted"/>
<evidence type="ECO:0000256" key="4">
    <source>
        <dbReference type="ARBA" id="ARBA00023242"/>
    </source>
</evidence>
<accession>A0A834L683</accession>
<dbReference type="PROSITE" id="PS51005">
    <property type="entry name" value="NAC"/>
    <property type="match status" value="1"/>
</dbReference>
<feature type="domain" description="NAC" evidence="5">
    <location>
        <begin position="100"/>
        <end position="254"/>
    </location>
</feature>
<sequence length="387" mass="44359">MSMSSPVGPPPKRLLIMASSNDQQIQPHLMAMPTTLNHIPIAVNKEQEEQDQTFGNYIPNHFNGFQFSLSVFFSRVHFRFGFFVSLVHISERSWRQTQSFAPGYRFCPLDGELIVFYLRKKVNNEALPHNGIRDVTLYQHNPEYLAARYPALGDKKWYFFTPRDRKYPNGFRPNRATDNGYWKATGADKLVDFKDKVVGLRKALVFYEGKPKPGKGIKTNWIMHEFRVKGPPRIKENQHDMKLDDWVLCRIYKKEKGKKAEVQAEHKPVPVPSLAATLLEGSVPCVNDNNLVGESLKYDEYIQSPQHPKIAQSIDEFHPYHDIFAASDPQPTLVSVAWPTAAARAPPVHLDNKYFQEELDDFDDFDTDGLFAQNTNSVSQNSYNVPV</sequence>